<name>A0A085ZMZ7_9FLAO</name>
<dbReference type="PROSITE" id="PS52015">
    <property type="entry name" value="TONB_CTD"/>
    <property type="match status" value="1"/>
</dbReference>
<feature type="signal peptide" evidence="1">
    <location>
        <begin position="1"/>
        <end position="20"/>
    </location>
</feature>
<dbReference type="GO" id="GO:0055085">
    <property type="term" value="P:transmembrane transport"/>
    <property type="evidence" value="ECO:0007669"/>
    <property type="project" value="InterPro"/>
</dbReference>
<dbReference type="STRING" id="362418.IW19_09880"/>
<keyword evidence="4" id="KW-1185">Reference proteome</keyword>
<sequence length="148" mass="16806">MKKTLTLLFTALISVSYSYSQEKTTENVVQSESSTKTKDNSKIYTSKEVEVKAEFKEGTEKMNQFLRDNFAIPKEITAQNIKGEIVSTFVVEKDGTLTDIKVSKDQGYDTNKEMVRVLKLMPNWYPAELNGKKVRVLFTLSYRANGGN</sequence>
<dbReference type="AlphaFoldDB" id="A0A085ZMZ7"/>
<proteinExistence type="predicted"/>
<dbReference type="InterPro" id="IPR037682">
    <property type="entry name" value="TonB_C"/>
</dbReference>
<organism evidence="3 4">
    <name type="scientific">Flavobacterium reichenbachii</name>
    <dbReference type="NCBI Taxonomy" id="362418"/>
    <lineage>
        <taxon>Bacteria</taxon>
        <taxon>Pseudomonadati</taxon>
        <taxon>Bacteroidota</taxon>
        <taxon>Flavobacteriia</taxon>
        <taxon>Flavobacteriales</taxon>
        <taxon>Flavobacteriaceae</taxon>
        <taxon>Flavobacterium</taxon>
    </lineage>
</organism>
<protein>
    <recommendedName>
        <fullName evidence="2">TonB C-terminal domain-containing protein</fullName>
    </recommendedName>
</protein>
<dbReference type="EMBL" id="JPRL01000001">
    <property type="protein sequence ID" value="KFF05811.1"/>
    <property type="molecule type" value="Genomic_DNA"/>
</dbReference>
<evidence type="ECO:0000256" key="1">
    <source>
        <dbReference type="SAM" id="SignalP"/>
    </source>
</evidence>
<evidence type="ECO:0000313" key="3">
    <source>
        <dbReference type="EMBL" id="KFF05811.1"/>
    </source>
</evidence>
<feature type="chain" id="PRO_5001801494" description="TonB C-terminal domain-containing protein" evidence="1">
    <location>
        <begin position="21"/>
        <end position="148"/>
    </location>
</feature>
<dbReference type="SUPFAM" id="SSF74653">
    <property type="entry name" value="TolA/TonB C-terminal domain"/>
    <property type="match status" value="1"/>
</dbReference>
<feature type="domain" description="TonB C-terminal" evidence="2">
    <location>
        <begin position="57"/>
        <end position="148"/>
    </location>
</feature>
<evidence type="ECO:0000313" key="4">
    <source>
        <dbReference type="Proteomes" id="UP000028715"/>
    </source>
</evidence>
<dbReference type="OrthoDB" id="1095452at2"/>
<gene>
    <name evidence="3" type="ORF">IW19_09880</name>
</gene>
<evidence type="ECO:0000259" key="2">
    <source>
        <dbReference type="PROSITE" id="PS52015"/>
    </source>
</evidence>
<dbReference type="eggNOG" id="COG0810">
    <property type="taxonomic scope" value="Bacteria"/>
</dbReference>
<keyword evidence="1" id="KW-0732">Signal</keyword>
<dbReference type="Proteomes" id="UP000028715">
    <property type="component" value="Unassembled WGS sequence"/>
</dbReference>
<accession>A0A085ZMZ7</accession>
<dbReference type="Pfam" id="PF03544">
    <property type="entry name" value="TonB_C"/>
    <property type="match status" value="1"/>
</dbReference>
<comment type="caution">
    <text evidence="3">The sequence shown here is derived from an EMBL/GenBank/DDBJ whole genome shotgun (WGS) entry which is preliminary data.</text>
</comment>
<reference evidence="3 4" key="1">
    <citation type="submission" date="2014-07" db="EMBL/GenBank/DDBJ databases">
        <title>Genome of Flavobacterium reichenbachii LMG 25512.</title>
        <authorList>
            <person name="Stropko S.J."/>
            <person name="Pipes S.E."/>
            <person name="Newman J.D."/>
        </authorList>
    </citation>
    <scope>NUCLEOTIDE SEQUENCE [LARGE SCALE GENOMIC DNA]</scope>
    <source>
        <strain evidence="3 4">LMG 25512</strain>
    </source>
</reference>
<dbReference type="RefSeq" id="WP_051892539.1">
    <property type="nucleotide sequence ID" value="NZ_JPRL01000001.1"/>
</dbReference>
<dbReference type="Gene3D" id="3.30.1150.10">
    <property type="match status" value="1"/>
</dbReference>